<evidence type="ECO:0000256" key="3">
    <source>
        <dbReference type="RuleBase" id="RU003707"/>
    </source>
</evidence>
<evidence type="ECO:0000313" key="4">
    <source>
        <dbReference type="EMBL" id="AJF06741.1"/>
    </source>
</evidence>
<keyword evidence="5" id="KW-1185">Reference proteome</keyword>
<dbReference type="Gene3D" id="3.90.226.10">
    <property type="entry name" value="2-enoyl-CoA Hydratase, Chain A, domain 1"/>
    <property type="match status" value="1"/>
</dbReference>
<dbReference type="InterPro" id="IPR001753">
    <property type="entry name" value="Enoyl-CoA_hydra/iso"/>
</dbReference>
<accession>A0A0B5FT07</accession>
<dbReference type="GO" id="GO:0006635">
    <property type="term" value="P:fatty acid beta-oxidation"/>
    <property type="evidence" value="ECO:0007669"/>
    <property type="project" value="TreeGrafter"/>
</dbReference>
<dbReference type="CDD" id="cd06558">
    <property type="entry name" value="crotonase-like"/>
    <property type="match status" value="1"/>
</dbReference>
<keyword evidence="2" id="KW-0456">Lyase</keyword>
<dbReference type="InterPro" id="IPR029045">
    <property type="entry name" value="ClpP/crotonase-like_dom_sf"/>
</dbReference>
<dbReference type="Pfam" id="PF00378">
    <property type="entry name" value="ECH_1"/>
    <property type="match status" value="1"/>
</dbReference>
<dbReference type="PROSITE" id="PS00166">
    <property type="entry name" value="ENOYL_COA_HYDRATASE"/>
    <property type="match status" value="1"/>
</dbReference>
<dbReference type="PANTHER" id="PTHR11941">
    <property type="entry name" value="ENOYL-COA HYDRATASE-RELATED"/>
    <property type="match status" value="1"/>
</dbReference>
<reference evidence="4 5" key="1">
    <citation type="journal article" date="2015" name="Genome Announc.">
        <title>Genomes of Geoalkalibacter ferrihydriticus Z-0531T and Geoalkalibacter subterraneus Red1T, Two Haloalkaliphilic Metal-Reducing Deltaproteobacteria.</title>
        <authorList>
            <person name="Badalamenti J.P."/>
            <person name="Krajmalnik-Brown R."/>
            <person name="Torres C.I."/>
            <person name="Bond D.R."/>
        </authorList>
    </citation>
    <scope>NUCLEOTIDE SEQUENCE [LARGE SCALE GENOMIC DNA]</scope>
    <source>
        <strain evidence="4 5">Red1</strain>
    </source>
</reference>
<proteinExistence type="inferred from homology"/>
<dbReference type="FunFam" id="3.90.226.10:FF:000009">
    <property type="entry name" value="Carnitinyl-CoA dehydratase"/>
    <property type="match status" value="1"/>
</dbReference>
<protein>
    <submittedName>
        <fullName evidence="4">Enoyl-CoA hydratase</fullName>
    </submittedName>
</protein>
<sequence length="260" mass="27864">MEYTLLLIEKNNGVAQLTINSPQTLNALNSAVLGELECALYELDRDNDVKVVILTGAGEKAFVAGADIKEMAAMSAFEGQQFALKGQRVILMMEKMNKPVIAAVNGYALGGGLELALGCDFIYASQKARFGFPEVTLGIIPGFGGTQNLSRRIGVARANELIFTGKMIDAAKASEWGIVNEVFAPEELLPKAQETARSIARLGTLAIASAKNAIANGLNMGKEDGFRYEASLFGVLFATEDQKEGMGAFVEKRKAEFKGK</sequence>
<dbReference type="Gene3D" id="1.10.12.10">
    <property type="entry name" value="Lyase 2-enoyl-coa Hydratase, Chain A, domain 2"/>
    <property type="match status" value="1"/>
</dbReference>
<dbReference type="OrthoDB" id="5365311at2"/>
<dbReference type="GO" id="GO:0016836">
    <property type="term" value="F:hydro-lyase activity"/>
    <property type="evidence" value="ECO:0007669"/>
    <property type="project" value="UniProtKB-ARBA"/>
</dbReference>
<dbReference type="STRING" id="483547.GSUB_09580"/>
<dbReference type="RefSeq" id="WP_040200499.1">
    <property type="nucleotide sequence ID" value="NZ_CP010311.1"/>
</dbReference>
<dbReference type="KEGG" id="gsb:GSUB_09580"/>
<dbReference type="InterPro" id="IPR014748">
    <property type="entry name" value="Enoyl-CoA_hydra_C"/>
</dbReference>
<evidence type="ECO:0000256" key="1">
    <source>
        <dbReference type="ARBA" id="ARBA00005254"/>
    </source>
</evidence>
<dbReference type="AlphaFoldDB" id="A0A0B5FT07"/>
<dbReference type="Proteomes" id="UP000035036">
    <property type="component" value="Chromosome"/>
</dbReference>
<dbReference type="EMBL" id="CP010311">
    <property type="protein sequence ID" value="AJF06741.1"/>
    <property type="molecule type" value="Genomic_DNA"/>
</dbReference>
<dbReference type="FunFam" id="1.10.12.10:FF:000001">
    <property type="entry name" value="Probable enoyl-CoA hydratase, mitochondrial"/>
    <property type="match status" value="1"/>
</dbReference>
<comment type="similarity">
    <text evidence="1 3">Belongs to the enoyl-CoA hydratase/isomerase family.</text>
</comment>
<dbReference type="InterPro" id="IPR018376">
    <property type="entry name" value="Enoyl-CoA_hyd/isom_CS"/>
</dbReference>
<evidence type="ECO:0000256" key="2">
    <source>
        <dbReference type="ARBA" id="ARBA00023239"/>
    </source>
</evidence>
<dbReference type="PANTHER" id="PTHR11941:SF54">
    <property type="entry name" value="ENOYL-COA HYDRATASE, MITOCHONDRIAL"/>
    <property type="match status" value="1"/>
</dbReference>
<dbReference type="SUPFAM" id="SSF52096">
    <property type="entry name" value="ClpP/crotonase"/>
    <property type="match status" value="1"/>
</dbReference>
<gene>
    <name evidence="4" type="ORF">GSUB_09580</name>
</gene>
<name>A0A0B5FT07_9BACT</name>
<dbReference type="HOGENOM" id="CLU_009834_7_6_7"/>
<evidence type="ECO:0000313" key="5">
    <source>
        <dbReference type="Proteomes" id="UP000035036"/>
    </source>
</evidence>
<organism evidence="4 5">
    <name type="scientific">Geoalkalibacter subterraneus</name>
    <dbReference type="NCBI Taxonomy" id="483547"/>
    <lineage>
        <taxon>Bacteria</taxon>
        <taxon>Pseudomonadati</taxon>
        <taxon>Thermodesulfobacteriota</taxon>
        <taxon>Desulfuromonadia</taxon>
        <taxon>Desulfuromonadales</taxon>
        <taxon>Geoalkalibacteraceae</taxon>
        <taxon>Geoalkalibacter</taxon>
    </lineage>
</organism>